<protein>
    <recommendedName>
        <fullName evidence="4">DUF4440 domain-containing protein</fullName>
    </recommendedName>
</protein>
<sequence length="152" mass="16148">MSLIAIGLAAALNLTTVPADAEDKAVLATTQAFFDGLEAADPAAMRAAALPNIAMMALSTKPDGTVDVRRFAFEDSFGKKVAPGLKEWMWSPVVVRRGALATVTGPFEITREGKTVHCGVNVFTLAKTEGAWKVASVSWTAEPDACPELRQR</sequence>
<feature type="chain" id="PRO_5002605615" description="DUF4440 domain-containing protein" evidence="1">
    <location>
        <begin position="22"/>
        <end position="152"/>
    </location>
</feature>
<keyword evidence="1" id="KW-0732">Signal</keyword>
<keyword evidence="3" id="KW-1185">Reference proteome</keyword>
<dbReference type="OrthoDB" id="117186at2"/>
<evidence type="ECO:0000313" key="2">
    <source>
        <dbReference type="EMBL" id="ACL93588.1"/>
    </source>
</evidence>
<dbReference type="PATRIC" id="fig|565050.3.peg.120"/>
<dbReference type="SUPFAM" id="SSF54427">
    <property type="entry name" value="NTF2-like"/>
    <property type="match status" value="1"/>
</dbReference>
<proteinExistence type="predicted"/>
<evidence type="ECO:0008006" key="4">
    <source>
        <dbReference type="Google" id="ProtNLM"/>
    </source>
</evidence>
<dbReference type="HOGENOM" id="CLU_121854_0_0_5"/>
<dbReference type="GeneID" id="7332375"/>
<dbReference type="Gene3D" id="3.10.450.50">
    <property type="match status" value="1"/>
</dbReference>
<evidence type="ECO:0000313" key="3">
    <source>
        <dbReference type="Proteomes" id="UP000001364"/>
    </source>
</evidence>
<dbReference type="Proteomes" id="UP000001364">
    <property type="component" value="Chromosome"/>
</dbReference>
<evidence type="ECO:0000256" key="1">
    <source>
        <dbReference type="SAM" id="SignalP"/>
    </source>
</evidence>
<dbReference type="RefSeq" id="YP_002515496.1">
    <property type="nucleotide sequence ID" value="NC_011916.1"/>
</dbReference>
<dbReference type="RefSeq" id="WP_010918011.1">
    <property type="nucleotide sequence ID" value="NC_011916.1"/>
</dbReference>
<dbReference type="SMR" id="A0A0H3C2T4"/>
<dbReference type="AlphaFoldDB" id="A0A0H3C2T4"/>
<dbReference type="KEGG" id="ccs:CCNA_00121"/>
<name>A0A0H3C2T4_CAUVN</name>
<feature type="signal peptide" evidence="1">
    <location>
        <begin position="1"/>
        <end position="21"/>
    </location>
</feature>
<organism evidence="2 3">
    <name type="scientific">Caulobacter vibrioides (strain NA1000 / CB15N)</name>
    <name type="common">Caulobacter crescentus</name>
    <dbReference type="NCBI Taxonomy" id="565050"/>
    <lineage>
        <taxon>Bacteria</taxon>
        <taxon>Pseudomonadati</taxon>
        <taxon>Pseudomonadota</taxon>
        <taxon>Alphaproteobacteria</taxon>
        <taxon>Caulobacterales</taxon>
        <taxon>Caulobacteraceae</taxon>
        <taxon>Caulobacter</taxon>
    </lineage>
</organism>
<gene>
    <name evidence="2" type="ordered locus">CCNA_00121</name>
</gene>
<dbReference type="EMBL" id="CP001340">
    <property type="protein sequence ID" value="ACL93588.1"/>
    <property type="molecule type" value="Genomic_DNA"/>
</dbReference>
<accession>A0A0H3C2T4</accession>
<reference evidence="2 3" key="1">
    <citation type="journal article" date="2010" name="J. Bacteriol.">
        <title>The genetic basis of laboratory adaptation in Caulobacter crescentus.</title>
        <authorList>
            <person name="Marks M.E."/>
            <person name="Castro-Rojas C.M."/>
            <person name="Teiling C."/>
            <person name="Du L."/>
            <person name="Kapatral V."/>
            <person name="Walunas T.L."/>
            <person name="Crosson S."/>
        </authorList>
    </citation>
    <scope>NUCLEOTIDE SEQUENCE [LARGE SCALE GENOMIC DNA]</scope>
    <source>
        <strain evidence="3">NA1000 / CB15N</strain>
    </source>
</reference>
<dbReference type="InterPro" id="IPR032710">
    <property type="entry name" value="NTF2-like_dom_sf"/>
</dbReference>